<protein>
    <submittedName>
        <fullName evidence="2">Integral membrane protein-like protein</fullName>
    </submittedName>
</protein>
<keyword evidence="3" id="KW-1185">Reference proteome</keyword>
<evidence type="ECO:0000313" key="3">
    <source>
        <dbReference type="Proteomes" id="UP000799753"/>
    </source>
</evidence>
<keyword evidence="1" id="KW-0812">Transmembrane</keyword>
<evidence type="ECO:0000313" key="2">
    <source>
        <dbReference type="EMBL" id="KAF2635302.1"/>
    </source>
</evidence>
<dbReference type="PANTHER" id="PTHR28019:SF7">
    <property type="entry name" value="SUR7 PROTEIN"/>
    <property type="match status" value="1"/>
</dbReference>
<dbReference type="AlphaFoldDB" id="A0A6A6RJ52"/>
<feature type="transmembrane region" description="Helical" evidence="1">
    <location>
        <begin position="257"/>
        <end position="277"/>
    </location>
</feature>
<dbReference type="GO" id="GO:0031505">
    <property type="term" value="P:fungal-type cell wall organization"/>
    <property type="evidence" value="ECO:0007669"/>
    <property type="project" value="TreeGrafter"/>
</dbReference>
<dbReference type="PANTHER" id="PTHR28019">
    <property type="entry name" value="CELL MEMBRANE PROTEIN YLR413W-RELATED"/>
    <property type="match status" value="1"/>
</dbReference>
<dbReference type="OrthoDB" id="4159154at2759"/>
<feature type="transmembrane region" description="Helical" evidence="1">
    <location>
        <begin position="213"/>
        <end position="236"/>
    </location>
</feature>
<dbReference type="Pfam" id="PF06687">
    <property type="entry name" value="SUR7"/>
    <property type="match status" value="1"/>
</dbReference>
<dbReference type="EMBL" id="MU006808">
    <property type="protein sequence ID" value="KAF2635302.1"/>
    <property type="molecule type" value="Genomic_DNA"/>
</dbReference>
<feature type="transmembrane region" description="Helical" evidence="1">
    <location>
        <begin position="6"/>
        <end position="26"/>
    </location>
</feature>
<feature type="transmembrane region" description="Helical" evidence="1">
    <location>
        <begin position="179"/>
        <end position="201"/>
    </location>
</feature>
<keyword evidence="1" id="KW-1133">Transmembrane helix</keyword>
<reference evidence="2" key="1">
    <citation type="journal article" date="2020" name="Stud. Mycol.">
        <title>101 Dothideomycetes genomes: a test case for predicting lifestyles and emergence of pathogens.</title>
        <authorList>
            <person name="Haridas S."/>
            <person name="Albert R."/>
            <person name="Binder M."/>
            <person name="Bloem J."/>
            <person name="Labutti K."/>
            <person name="Salamov A."/>
            <person name="Andreopoulos B."/>
            <person name="Baker S."/>
            <person name="Barry K."/>
            <person name="Bills G."/>
            <person name="Bluhm B."/>
            <person name="Cannon C."/>
            <person name="Castanera R."/>
            <person name="Culley D."/>
            <person name="Daum C."/>
            <person name="Ezra D."/>
            <person name="Gonzalez J."/>
            <person name="Henrissat B."/>
            <person name="Kuo A."/>
            <person name="Liang C."/>
            <person name="Lipzen A."/>
            <person name="Lutzoni F."/>
            <person name="Magnuson J."/>
            <person name="Mondo S."/>
            <person name="Nolan M."/>
            <person name="Ohm R."/>
            <person name="Pangilinan J."/>
            <person name="Park H.-J."/>
            <person name="Ramirez L."/>
            <person name="Alfaro M."/>
            <person name="Sun H."/>
            <person name="Tritt A."/>
            <person name="Yoshinaga Y."/>
            <person name="Zwiers L.-H."/>
            <person name="Turgeon B."/>
            <person name="Goodwin S."/>
            <person name="Spatafora J."/>
            <person name="Crous P."/>
            <person name="Grigoriev I."/>
        </authorList>
    </citation>
    <scope>NUCLEOTIDE SEQUENCE</scope>
    <source>
        <strain evidence="2">CBS 473.64</strain>
    </source>
</reference>
<organism evidence="2 3">
    <name type="scientific">Massarina eburnea CBS 473.64</name>
    <dbReference type="NCBI Taxonomy" id="1395130"/>
    <lineage>
        <taxon>Eukaryota</taxon>
        <taxon>Fungi</taxon>
        <taxon>Dikarya</taxon>
        <taxon>Ascomycota</taxon>
        <taxon>Pezizomycotina</taxon>
        <taxon>Dothideomycetes</taxon>
        <taxon>Pleosporomycetidae</taxon>
        <taxon>Pleosporales</taxon>
        <taxon>Massarineae</taxon>
        <taxon>Massarinaceae</taxon>
        <taxon>Massarina</taxon>
    </lineage>
</organism>
<sequence>MRPLAILPALCCTVALILSFLILFAGHKQSFMEDYHILTLNTSRLGESLVNTSMSSSSNPLSSLWDLIPSNIQGDVQQAAGAVTEQLGIEDFYSAHLLDYCYGQYTPTEAPNATISGKDIHKNVTGCSNQTAMFWFDPKEILDQALDKSGLPITLDDLKWPDDIQTGLNALRLVSVTSFVLYCISVALIFVALVAAIPAIFTEGRLFPCLNLLVSILAFLAIGLASSLVTALIVKGSEVINQYGNDIGVEAKKGEKFLALTWAATALVFITMIVWSVQTCCCGRRKQQKFEPAKHG</sequence>
<evidence type="ECO:0000256" key="1">
    <source>
        <dbReference type="SAM" id="Phobius"/>
    </source>
</evidence>
<proteinExistence type="predicted"/>
<dbReference type="Proteomes" id="UP000799753">
    <property type="component" value="Unassembled WGS sequence"/>
</dbReference>
<dbReference type="GO" id="GO:0051285">
    <property type="term" value="C:cell cortex of cell tip"/>
    <property type="evidence" value="ECO:0007669"/>
    <property type="project" value="TreeGrafter"/>
</dbReference>
<dbReference type="InterPro" id="IPR009571">
    <property type="entry name" value="SUR7/Rim9-like_fungi"/>
</dbReference>
<accession>A0A6A6RJ52</accession>
<name>A0A6A6RJ52_9PLEO</name>
<gene>
    <name evidence="2" type="ORF">P280DRAFT_195504</name>
</gene>
<keyword evidence="1" id="KW-0472">Membrane</keyword>
<dbReference type="GO" id="GO:0005886">
    <property type="term" value="C:plasma membrane"/>
    <property type="evidence" value="ECO:0007669"/>
    <property type="project" value="InterPro"/>
</dbReference>
<dbReference type="InterPro" id="IPR052413">
    <property type="entry name" value="SUR7_domain"/>
</dbReference>